<sequence length="185" mass="20913">MQSTLDLNLARILCEIIDTGSVSAAAGSLKTNISTISTGLNKLRKHHNNILLFRQGNGMQPTALALELYKYYRPALSLFDEADKFQNSILQLTSPSKLRIVTLPLLDLLLSDKFFDDPEFCERSSWDIFSMPRGPSTRIEHLRRKQVDIDIGMVLPKDGSLLSYQLFHTGWAIVCKMITLELNNE</sequence>
<dbReference type="Pfam" id="PF00126">
    <property type="entry name" value="HTH_1"/>
    <property type="match status" value="1"/>
</dbReference>
<dbReference type="Proteomes" id="UP000293154">
    <property type="component" value="Chromosome"/>
</dbReference>
<feature type="domain" description="HTH lysR-type" evidence="5">
    <location>
        <begin position="5"/>
        <end position="62"/>
    </location>
</feature>
<dbReference type="InterPro" id="IPR036390">
    <property type="entry name" value="WH_DNA-bd_sf"/>
</dbReference>
<evidence type="ECO:0000256" key="2">
    <source>
        <dbReference type="ARBA" id="ARBA00023015"/>
    </source>
</evidence>
<evidence type="ECO:0000313" key="6">
    <source>
        <dbReference type="EMBL" id="QBH97639.1"/>
    </source>
</evidence>
<dbReference type="InterPro" id="IPR036388">
    <property type="entry name" value="WH-like_DNA-bd_sf"/>
</dbReference>
<organism evidence="6 7">
    <name type="scientific">Limnobaculum zhutongyuii</name>
    <dbReference type="NCBI Taxonomy" id="2498113"/>
    <lineage>
        <taxon>Bacteria</taxon>
        <taxon>Pseudomonadati</taxon>
        <taxon>Pseudomonadota</taxon>
        <taxon>Gammaproteobacteria</taxon>
        <taxon>Enterobacterales</taxon>
        <taxon>Budviciaceae</taxon>
        <taxon>Limnobaculum</taxon>
    </lineage>
</organism>
<evidence type="ECO:0000313" key="7">
    <source>
        <dbReference type="Proteomes" id="UP000293154"/>
    </source>
</evidence>
<dbReference type="InterPro" id="IPR000847">
    <property type="entry name" value="LysR_HTH_N"/>
</dbReference>
<dbReference type="Gene3D" id="1.10.10.10">
    <property type="entry name" value="Winged helix-like DNA-binding domain superfamily/Winged helix DNA-binding domain"/>
    <property type="match status" value="1"/>
</dbReference>
<evidence type="ECO:0000256" key="3">
    <source>
        <dbReference type="ARBA" id="ARBA00023125"/>
    </source>
</evidence>
<comment type="similarity">
    <text evidence="1">Belongs to the LysR transcriptional regulatory family.</text>
</comment>
<dbReference type="SUPFAM" id="SSF46785">
    <property type="entry name" value="Winged helix' DNA-binding domain"/>
    <property type="match status" value="1"/>
</dbReference>
<dbReference type="PANTHER" id="PTHR30118:SF15">
    <property type="entry name" value="TRANSCRIPTIONAL REGULATORY PROTEIN"/>
    <property type="match status" value="1"/>
</dbReference>
<dbReference type="GO" id="GO:0003677">
    <property type="term" value="F:DNA binding"/>
    <property type="evidence" value="ECO:0007669"/>
    <property type="project" value="UniProtKB-KW"/>
</dbReference>
<dbReference type="OrthoDB" id="5897503at2"/>
<proteinExistence type="inferred from homology"/>
<dbReference type="RefSeq" id="WP_130592571.1">
    <property type="nucleotide sequence ID" value="NZ_CP034752.1"/>
</dbReference>
<dbReference type="PANTHER" id="PTHR30118">
    <property type="entry name" value="HTH-TYPE TRANSCRIPTIONAL REGULATOR LEUO-RELATED"/>
    <property type="match status" value="1"/>
</dbReference>
<dbReference type="InterPro" id="IPR050389">
    <property type="entry name" value="LysR-type_TF"/>
</dbReference>
<evidence type="ECO:0000256" key="4">
    <source>
        <dbReference type="ARBA" id="ARBA00023163"/>
    </source>
</evidence>
<accession>A0A411WMZ7</accession>
<evidence type="ECO:0000256" key="1">
    <source>
        <dbReference type="ARBA" id="ARBA00009437"/>
    </source>
</evidence>
<dbReference type="AlphaFoldDB" id="A0A411WMZ7"/>
<evidence type="ECO:0000259" key="5">
    <source>
        <dbReference type="PROSITE" id="PS50931"/>
    </source>
</evidence>
<reference evidence="6 7" key="1">
    <citation type="submission" date="2019-03" db="EMBL/GenBank/DDBJ databases">
        <title>Pragia sp. nov. isolated from the gut tract of Carduelis flavirostris.</title>
        <authorList>
            <person name="Ge Y."/>
        </authorList>
    </citation>
    <scope>NUCLEOTIDE SEQUENCE [LARGE SCALE GENOMIC DNA]</scope>
    <source>
        <strain evidence="6 7">CF-458</strain>
    </source>
</reference>
<dbReference type="PROSITE" id="PS50931">
    <property type="entry name" value="HTH_LYSR"/>
    <property type="match status" value="1"/>
</dbReference>
<keyword evidence="4" id="KW-0804">Transcription</keyword>
<keyword evidence="7" id="KW-1185">Reference proteome</keyword>
<protein>
    <submittedName>
        <fullName evidence="6">LysR family transcriptional regulator</fullName>
    </submittedName>
</protein>
<dbReference type="EMBL" id="CP034752">
    <property type="protein sequence ID" value="QBH97639.1"/>
    <property type="molecule type" value="Genomic_DNA"/>
</dbReference>
<keyword evidence="2" id="KW-0805">Transcription regulation</keyword>
<keyword evidence="3" id="KW-0238">DNA-binding</keyword>
<dbReference type="GO" id="GO:0003700">
    <property type="term" value="F:DNA-binding transcription factor activity"/>
    <property type="evidence" value="ECO:0007669"/>
    <property type="project" value="InterPro"/>
</dbReference>
<name>A0A411WMZ7_9GAMM</name>
<dbReference type="KEGG" id="prag:EKN56_15235"/>
<gene>
    <name evidence="6" type="ORF">EKN56_15235</name>
</gene>